<dbReference type="EMBL" id="MTJN01000002">
    <property type="protein sequence ID" value="OOV05610.1"/>
    <property type="molecule type" value="Genomic_DNA"/>
</dbReference>
<feature type="transmembrane region" description="Helical" evidence="1">
    <location>
        <begin position="197"/>
        <end position="228"/>
    </location>
</feature>
<dbReference type="OrthoDB" id="8556356at2"/>
<evidence type="ECO:0008006" key="4">
    <source>
        <dbReference type="Google" id="ProtNLM"/>
    </source>
</evidence>
<evidence type="ECO:0000256" key="1">
    <source>
        <dbReference type="SAM" id="Phobius"/>
    </source>
</evidence>
<keyword evidence="1" id="KW-0812">Transmembrane</keyword>
<comment type="caution">
    <text evidence="2">The sequence shown here is derived from an EMBL/GenBank/DDBJ whole genome shotgun (WGS) entry which is preliminary data.</text>
</comment>
<feature type="transmembrane region" description="Helical" evidence="1">
    <location>
        <begin position="315"/>
        <end position="334"/>
    </location>
</feature>
<feature type="transmembrane region" description="Helical" evidence="1">
    <location>
        <begin position="408"/>
        <end position="430"/>
    </location>
</feature>
<reference evidence="2 3" key="1">
    <citation type="submission" date="2017-01" db="EMBL/GenBank/DDBJ databases">
        <title>Genome sequencing of Rhodoferax fermentans JCM 7819.</title>
        <authorList>
            <person name="Kim Y.J."/>
            <person name="Farh M.E.-A."/>
            <person name="Yang D.-C."/>
        </authorList>
    </citation>
    <scope>NUCLEOTIDE SEQUENCE [LARGE SCALE GENOMIC DNA]</scope>
    <source>
        <strain evidence="2 3">JCM 7819</strain>
    </source>
</reference>
<dbReference type="RefSeq" id="WP_078363391.1">
    <property type="nucleotide sequence ID" value="NZ_MTJN01000002.1"/>
</dbReference>
<protein>
    <recommendedName>
        <fullName evidence="4">Glycosyltransferase</fullName>
    </recommendedName>
</protein>
<name>A0A1T1ANA2_RHOFE</name>
<feature type="transmembrane region" description="Helical" evidence="1">
    <location>
        <begin position="171"/>
        <end position="190"/>
    </location>
</feature>
<organism evidence="2 3">
    <name type="scientific">Rhodoferax fermentans</name>
    <dbReference type="NCBI Taxonomy" id="28066"/>
    <lineage>
        <taxon>Bacteria</taxon>
        <taxon>Pseudomonadati</taxon>
        <taxon>Pseudomonadota</taxon>
        <taxon>Betaproteobacteria</taxon>
        <taxon>Burkholderiales</taxon>
        <taxon>Comamonadaceae</taxon>
        <taxon>Rhodoferax</taxon>
    </lineage>
</organism>
<proteinExistence type="predicted"/>
<evidence type="ECO:0000313" key="3">
    <source>
        <dbReference type="Proteomes" id="UP000190750"/>
    </source>
</evidence>
<feature type="transmembrane region" description="Helical" evidence="1">
    <location>
        <begin position="442"/>
        <end position="467"/>
    </location>
</feature>
<feature type="transmembrane region" description="Helical" evidence="1">
    <location>
        <begin position="20"/>
        <end position="36"/>
    </location>
</feature>
<feature type="transmembrane region" description="Helical" evidence="1">
    <location>
        <begin position="244"/>
        <end position="263"/>
    </location>
</feature>
<sequence>MNLPTPAIVAQDAVRRLPRVALWLFCLAYVLPGFLGRGPWKREDITTLGYMAELAKGSADWLHPSLSGQAPEVHALLPYWLGAWAMQLAPAWVSADWAARLPFVLLLVATLLATWYGTYYLARSPLAQPVAFAFGGEAKPTDYARAVADGGLLAFIACLGLAQLAHETTPALTQLCFTALVFYATAALPYRVLMPGIAAVAGLLGMTLSGSPSMALALGVGCAAIYLLESSHNSNETGTRKLRAAGLLVITLVCAALSTWLNLWQWRIDLPHASWHEWQSLGRLFLWFTWPAWPLALWTLWRWRHLLLGERFASRHLWLPLCFALVASAATLTTHAADRSLLLGLPALAALSAFALPTLGRSVAALIDWFTLIFFSGCALIIWVVWISMQTGFPARPAMNVAKLAPGFVHSFSLIPFLIALCASLIWAWLVYWRVGRHRAALWKSVVLPAGGAALCWLLLMTLWLPLLDFARSYVPMVQQAAKLLPENPGCVSTLGLSRSQTAALQLHGQLSLMPSSSGAKCAWLIANGENPITTSGFVPGKPWLLRGSIHHPATPDEKIYIFERQAH</sequence>
<feature type="transmembrane region" description="Helical" evidence="1">
    <location>
        <begin position="101"/>
        <end position="122"/>
    </location>
</feature>
<feature type="transmembrane region" description="Helical" evidence="1">
    <location>
        <begin position="341"/>
        <end position="360"/>
    </location>
</feature>
<feature type="transmembrane region" description="Helical" evidence="1">
    <location>
        <begin position="143"/>
        <end position="165"/>
    </location>
</feature>
<keyword evidence="1" id="KW-0472">Membrane</keyword>
<feature type="transmembrane region" description="Helical" evidence="1">
    <location>
        <begin position="366"/>
        <end position="387"/>
    </location>
</feature>
<evidence type="ECO:0000313" key="2">
    <source>
        <dbReference type="EMBL" id="OOV05610.1"/>
    </source>
</evidence>
<dbReference type="STRING" id="28066.RF819_01795"/>
<keyword evidence="3" id="KW-1185">Reference proteome</keyword>
<feature type="transmembrane region" description="Helical" evidence="1">
    <location>
        <begin position="284"/>
        <end position="303"/>
    </location>
</feature>
<gene>
    <name evidence="2" type="ORF">RF819_01795</name>
</gene>
<accession>A0A1T1ANA2</accession>
<dbReference type="Proteomes" id="UP000190750">
    <property type="component" value="Unassembled WGS sequence"/>
</dbReference>
<dbReference type="AlphaFoldDB" id="A0A1T1ANA2"/>
<keyword evidence="1" id="KW-1133">Transmembrane helix</keyword>